<dbReference type="SUPFAM" id="SSF53686">
    <property type="entry name" value="Tryptophan synthase beta subunit-like PLP-dependent enzymes"/>
    <property type="match status" value="1"/>
</dbReference>
<evidence type="ECO:0000313" key="11">
    <source>
        <dbReference type="Proteomes" id="UP000759131"/>
    </source>
</evidence>
<dbReference type="AlphaFoldDB" id="A0A7R9KWA5"/>
<dbReference type="EC" id="4.3.1.17" evidence="3"/>
<keyword evidence="11" id="KW-1185">Reference proteome</keyword>
<proteinExistence type="inferred from homology"/>
<evidence type="ECO:0000256" key="2">
    <source>
        <dbReference type="ARBA" id="ARBA00010869"/>
    </source>
</evidence>
<name>A0A7R9KWA5_9ACAR</name>
<evidence type="ECO:0000256" key="8">
    <source>
        <dbReference type="ARBA" id="ARBA00049406"/>
    </source>
</evidence>
<dbReference type="InterPro" id="IPR001926">
    <property type="entry name" value="TrpB-like_PALP"/>
</dbReference>
<reference evidence="10" key="1">
    <citation type="submission" date="2020-11" db="EMBL/GenBank/DDBJ databases">
        <authorList>
            <person name="Tran Van P."/>
        </authorList>
    </citation>
    <scope>NUCLEOTIDE SEQUENCE</scope>
</reference>
<dbReference type="PANTHER" id="PTHR48078">
    <property type="entry name" value="THREONINE DEHYDRATASE, MITOCHONDRIAL-RELATED"/>
    <property type="match status" value="1"/>
</dbReference>
<keyword evidence="5" id="KW-0456">Lyase</keyword>
<gene>
    <name evidence="10" type="ORF">OSB1V03_LOCUS10676</name>
</gene>
<protein>
    <recommendedName>
        <fullName evidence="3">L-serine ammonia-lyase</fullName>
        <ecNumber evidence="3">4.3.1.17</ecNumber>
    </recommendedName>
    <alternativeName>
        <fullName evidence="6">L-serine deaminase</fullName>
    </alternativeName>
    <alternativeName>
        <fullName evidence="7">L-threonine dehydratase</fullName>
    </alternativeName>
</protein>
<evidence type="ECO:0000256" key="3">
    <source>
        <dbReference type="ARBA" id="ARBA00012093"/>
    </source>
</evidence>
<dbReference type="PANTHER" id="PTHR48078:SF2">
    <property type="entry name" value="CATABOLIC L-SERINE_THREONINE DEHYDRATASE"/>
    <property type="match status" value="1"/>
</dbReference>
<dbReference type="EMBL" id="CAJPIZ010007895">
    <property type="protein sequence ID" value="CAG2110693.1"/>
    <property type="molecule type" value="Genomic_DNA"/>
</dbReference>
<dbReference type="OrthoDB" id="6492459at2759"/>
<evidence type="ECO:0000256" key="6">
    <source>
        <dbReference type="ARBA" id="ARBA00041766"/>
    </source>
</evidence>
<organism evidence="10">
    <name type="scientific">Medioppia subpectinata</name>
    <dbReference type="NCBI Taxonomy" id="1979941"/>
    <lineage>
        <taxon>Eukaryota</taxon>
        <taxon>Metazoa</taxon>
        <taxon>Ecdysozoa</taxon>
        <taxon>Arthropoda</taxon>
        <taxon>Chelicerata</taxon>
        <taxon>Arachnida</taxon>
        <taxon>Acari</taxon>
        <taxon>Acariformes</taxon>
        <taxon>Sarcoptiformes</taxon>
        <taxon>Oribatida</taxon>
        <taxon>Brachypylina</taxon>
        <taxon>Oppioidea</taxon>
        <taxon>Oppiidae</taxon>
        <taxon>Medioppia</taxon>
    </lineage>
</organism>
<feature type="domain" description="Tryptophan synthase beta chain-like PALP" evidence="9">
    <location>
        <begin position="11"/>
        <end position="315"/>
    </location>
</feature>
<keyword evidence="4" id="KW-0663">Pyridoxal phosphate</keyword>
<sequence length="333" mass="35385">MAKNGHKDLFVKTPLIESLELKPFCGSRKVYLKLESAQPAASFKMRGISRVCQKAARDGYKEIVCASGGNAGLAAACAARELGLKCRIVVPNRTSDMMKDKIAREGADIETVGDVWDDANARALQVIRECKQALYIHPFDDPIVWSGHSTMIDEIAADLNATPSMIITCCGGGGLLCGIIEGMRRHGWTSVPVLAMETTGANSLNAAVTAAVDGVVRPVILPAITSIATTLGTYSICDQLAKEYNASAPPVLSHMVEDRDAVDACLKFADHHRILVEPACGATLAALYTGLVERLLADNSGHEYGSGPVVVIVCGGAAVNIDIFAELKSRFDL</sequence>
<dbReference type="EMBL" id="OC862470">
    <property type="protein sequence ID" value="CAD7630263.1"/>
    <property type="molecule type" value="Genomic_DNA"/>
</dbReference>
<dbReference type="Proteomes" id="UP000759131">
    <property type="component" value="Unassembled WGS sequence"/>
</dbReference>
<dbReference type="GO" id="GO:0009097">
    <property type="term" value="P:isoleucine biosynthetic process"/>
    <property type="evidence" value="ECO:0007669"/>
    <property type="project" value="TreeGrafter"/>
</dbReference>
<comment type="catalytic activity">
    <reaction evidence="8">
        <text>L-serine = pyruvate + NH4(+)</text>
        <dbReference type="Rhea" id="RHEA:19169"/>
        <dbReference type="ChEBI" id="CHEBI:15361"/>
        <dbReference type="ChEBI" id="CHEBI:28938"/>
        <dbReference type="ChEBI" id="CHEBI:33384"/>
        <dbReference type="EC" id="4.3.1.17"/>
    </reaction>
</comment>
<dbReference type="Gene3D" id="3.40.50.1100">
    <property type="match status" value="2"/>
</dbReference>
<evidence type="ECO:0000256" key="1">
    <source>
        <dbReference type="ARBA" id="ARBA00001933"/>
    </source>
</evidence>
<comment type="similarity">
    <text evidence="2">Belongs to the serine/threonine dehydratase family.</text>
</comment>
<dbReference type="GO" id="GO:0004794">
    <property type="term" value="F:threonine deaminase activity"/>
    <property type="evidence" value="ECO:0007669"/>
    <property type="project" value="TreeGrafter"/>
</dbReference>
<evidence type="ECO:0000256" key="4">
    <source>
        <dbReference type="ARBA" id="ARBA00022898"/>
    </source>
</evidence>
<dbReference type="GO" id="GO:0006565">
    <property type="term" value="P:L-serine catabolic process"/>
    <property type="evidence" value="ECO:0007669"/>
    <property type="project" value="TreeGrafter"/>
</dbReference>
<dbReference type="InterPro" id="IPR050147">
    <property type="entry name" value="Ser/Thr_Dehydratase"/>
</dbReference>
<evidence type="ECO:0000256" key="7">
    <source>
        <dbReference type="ARBA" id="ARBA00042605"/>
    </source>
</evidence>
<dbReference type="GO" id="GO:0003941">
    <property type="term" value="F:L-serine ammonia-lyase activity"/>
    <property type="evidence" value="ECO:0007669"/>
    <property type="project" value="UniProtKB-EC"/>
</dbReference>
<evidence type="ECO:0000256" key="5">
    <source>
        <dbReference type="ARBA" id="ARBA00023239"/>
    </source>
</evidence>
<dbReference type="InterPro" id="IPR036052">
    <property type="entry name" value="TrpB-like_PALP_sf"/>
</dbReference>
<dbReference type="GO" id="GO:0006567">
    <property type="term" value="P:L-threonine catabolic process"/>
    <property type="evidence" value="ECO:0007669"/>
    <property type="project" value="TreeGrafter"/>
</dbReference>
<dbReference type="Pfam" id="PF00291">
    <property type="entry name" value="PALP"/>
    <property type="match status" value="1"/>
</dbReference>
<comment type="cofactor">
    <cofactor evidence="1">
        <name>pyridoxal 5'-phosphate</name>
        <dbReference type="ChEBI" id="CHEBI:597326"/>
    </cofactor>
</comment>
<evidence type="ECO:0000313" key="10">
    <source>
        <dbReference type="EMBL" id="CAD7630263.1"/>
    </source>
</evidence>
<evidence type="ECO:0000259" key="9">
    <source>
        <dbReference type="Pfam" id="PF00291"/>
    </source>
</evidence>
<accession>A0A7R9KWA5</accession>